<dbReference type="InterPro" id="IPR036852">
    <property type="entry name" value="Peptidase_S8/S53_dom_sf"/>
</dbReference>
<sequence>MKPRAKVLRGSALAAVLATAAALLAAPAVHAEPAPHVLRLNARQLAELSARYIPRSDGTPGLVAAAAAAGTDSTGDTSAPSTPAASAASGIDEQTTWQTARGAASTLALNGTGDWVALFSGGSVTRYDAHGDPVWQRTTHSLYTDWQVTAKLPYQTEEFTPTLYEGYDPYQPSSIGTHPYAQADFNQDGVADVAVAYSVGDAPARSFTTPGSTLQSGTFVSVLDGRTGRMLWHKLVPGSVGSLLAEDGKLIVADRTGPNWYANPVAEQGDSRSSLTAYSFAPGSGAGLTARAAWSYSTHAPWAAWTDVEPLTGGRITAGWTDTPMGLGSPRPPAGHVVVLDAAGGHVSVDVKTPGYPRILHQDPGSDRVLVAEQNDPFDAVRWDLTSFDARTGARKVLASRDGTIPEAFLVNGQAHGKQARYAVAELGIDPVTLADGQSTVSGWDENGKTVWAHRTASTVGGANAPALSLEFDPHGHGQVVAAVADGTPLSAASPEGIYHTQLLAFDARDGGIMWRREGDVVGDQVTPYQGRLLTVGYDLTAWSVDPAHGDATALPLLGDTYAAAAADVNGDGVEDLVVGGQSHGVFALDGRDLKSATPRVLWHSAVGGAVHQIQLAQVADRKGNTAPRVVAATSRGFAVLDPHTGRVGADVGTGAFQHGVTVAGGEIVATGATSVGAYTADGTVRWTYRPAGTGGKQVVYSTPATDGQGRLFLEFGGMRSAFGTGASDPAPTAVALDATAGTPLWSEQPTGAGAAWIEQQAGVFAAAAIPAADGHGVAFAWGGDKPGSPHLVQITDGRTGRVLTQRNSTGASTFQGFAASQRYGLVELHAYDMTVYPADGGATYDIRTLPNSQQAVFATTTGGTETFVAGVGGLEQYDQPFPHTDEYLDPSSEAFSQFAGTVTPVVLNGGTGTELVGLPRDWAAYDLNQEVGAYGDEVVAPDSFPHGVTVQQVNDAPKAAAKAAPRAAPLSAAASAAATPVKDPQLPGGVATPSLKVRSSLKAGPDGTTETTRGYTPQQIRARLGVTGDGSGQTVAIVDAYDYPAAASDLNHFAGHFGLPQTCDSVPAGTDCFDFEQVYADGTRPPADANWEEEEALDIEWAHSVAPHAKIVLVEAADASAAGLYRAVDKAAALHPAVVSNSWGMSEFSEESFYDGHCKLADAVCTQSTGDAGYPAGYSSTNPDALAVGGTNLRLDASGATLGETAWRATGGGLSYFEKRPAYQDGVQASAFRATPDVSFVADPATGVAVYTTATGSALWLEVGGTSLSAPVWGALLTDADQLRATAGKPRLAVAGPDGDTAHGDVYALGGSLYDVTSGSNGACGAECTAGPGYDTVTGLGSPLAGVDAALAAMR</sequence>
<dbReference type="GO" id="GO:0004252">
    <property type="term" value="F:serine-type endopeptidase activity"/>
    <property type="evidence" value="ECO:0007669"/>
    <property type="project" value="InterPro"/>
</dbReference>
<organism evidence="4 5">
    <name type="scientific">Actinacidiphila cocklensis</name>
    <dbReference type="NCBI Taxonomy" id="887465"/>
    <lineage>
        <taxon>Bacteria</taxon>
        <taxon>Bacillati</taxon>
        <taxon>Actinomycetota</taxon>
        <taxon>Actinomycetes</taxon>
        <taxon>Kitasatosporales</taxon>
        <taxon>Streptomycetaceae</taxon>
        <taxon>Actinacidiphila</taxon>
    </lineage>
</organism>
<feature type="chain" id="PRO_5040979762" evidence="2">
    <location>
        <begin position="32"/>
        <end position="1356"/>
    </location>
</feature>
<evidence type="ECO:0000313" key="4">
    <source>
        <dbReference type="EMBL" id="CAG6399009.1"/>
    </source>
</evidence>
<dbReference type="InterPro" id="IPR011047">
    <property type="entry name" value="Quinoprotein_ADH-like_sf"/>
</dbReference>
<protein>
    <submittedName>
        <fullName evidence="4">Peptidase S53 domain-containing protein</fullName>
    </submittedName>
</protein>
<dbReference type="Proteomes" id="UP001152519">
    <property type="component" value="Unassembled WGS sequence"/>
</dbReference>
<feature type="region of interest" description="Disordered" evidence="1">
    <location>
        <begin position="71"/>
        <end position="93"/>
    </location>
</feature>
<accession>A0A9W4E038</accession>
<dbReference type="PANTHER" id="PTHR14218:SF15">
    <property type="entry name" value="TRIPEPTIDYL-PEPTIDASE 1"/>
    <property type="match status" value="1"/>
</dbReference>
<gene>
    <name evidence="4" type="ORF">SCOCK_80164</name>
</gene>
<dbReference type="PROSITE" id="PS51318">
    <property type="entry name" value="TAT"/>
    <property type="match status" value="1"/>
</dbReference>
<dbReference type="Gene3D" id="3.40.50.200">
    <property type="entry name" value="Peptidase S8/S53 domain"/>
    <property type="match status" value="1"/>
</dbReference>
<evidence type="ECO:0000259" key="3">
    <source>
        <dbReference type="PROSITE" id="PS51695"/>
    </source>
</evidence>
<feature type="signal peptide" evidence="2">
    <location>
        <begin position="1"/>
        <end position="31"/>
    </location>
</feature>
<dbReference type="PANTHER" id="PTHR14218">
    <property type="entry name" value="PROTEASE S8 TRIPEPTIDYL PEPTIDASE I CLN2"/>
    <property type="match status" value="1"/>
</dbReference>
<dbReference type="EMBL" id="CAJSLV010000114">
    <property type="protein sequence ID" value="CAG6399009.1"/>
    <property type="molecule type" value="Genomic_DNA"/>
</dbReference>
<dbReference type="CDD" id="cd04056">
    <property type="entry name" value="Peptidases_S53"/>
    <property type="match status" value="1"/>
</dbReference>
<dbReference type="SUPFAM" id="SSF52743">
    <property type="entry name" value="Subtilisin-like"/>
    <property type="match status" value="1"/>
</dbReference>
<proteinExistence type="predicted"/>
<dbReference type="GO" id="GO:0008240">
    <property type="term" value="F:tripeptidyl-peptidase activity"/>
    <property type="evidence" value="ECO:0007669"/>
    <property type="project" value="TreeGrafter"/>
</dbReference>
<evidence type="ECO:0000256" key="2">
    <source>
        <dbReference type="SAM" id="SignalP"/>
    </source>
</evidence>
<comment type="caution">
    <text evidence="4">The sequence shown here is derived from an EMBL/GenBank/DDBJ whole genome shotgun (WGS) entry which is preliminary data.</text>
</comment>
<dbReference type="PROSITE" id="PS51695">
    <property type="entry name" value="SEDOLISIN"/>
    <property type="match status" value="1"/>
</dbReference>
<dbReference type="GO" id="GO:0006508">
    <property type="term" value="P:proteolysis"/>
    <property type="evidence" value="ECO:0007669"/>
    <property type="project" value="InterPro"/>
</dbReference>
<feature type="domain" description="Peptidase S53" evidence="3">
    <location>
        <begin position="1015"/>
        <end position="1356"/>
    </location>
</feature>
<dbReference type="RefSeq" id="WP_251501173.1">
    <property type="nucleotide sequence ID" value="NZ_CAJSLV010000114.1"/>
</dbReference>
<evidence type="ECO:0000313" key="5">
    <source>
        <dbReference type="Proteomes" id="UP001152519"/>
    </source>
</evidence>
<reference evidence="4" key="1">
    <citation type="submission" date="2021-05" db="EMBL/GenBank/DDBJ databases">
        <authorList>
            <person name="Arsene-Ploetze F."/>
        </authorList>
    </citation>
    <scope>NUCLEOTIDE SEQUENCE</scope>
    <source>
        <strain evidence="4">DSM 42138</strain>
    </source>
</reference>
<name>A0A9W4E038_9ACTN</name>
<keyword evidence="5" id="KW-1185">Reference proteome</keyword>
<evidence type="ECO:0000256" key="1">
    <source>
        <dbReference type="SAM" id="MobiDB-lite"/>
    </source>
</evidence>
<dbReference type="SUPFAM" id="SSF50998">
    <property type="entry name" value="Quinoprotein alcohol dehydrogenase-like"/>
    <property type="match status" value="1"/>
</dbReference>
<dbReference type="InterPro" id="IPR030400">
    <property type="entry name" value="Sedolisin_dom"/>
</dbReference>
<dbReference type="InterPro" id="IPR050819">
    <property type="entry name" value="Tripeptidyl-peptidase_I"/>
</dbReference>
<dbReference type="InterPro" id="IPR006311">
    <property type="entry name" value="TAT_signal"/>
</dbReference>
<keyword evidence="2" id="KW-0732">Signal</keyword>
<feature type="compositionally biased region" description="Low complexity" evidence="1">
    <location>
        <begin position="71"/>
        <end position="89"/>
    </location>
</feature>